<comment type="caution">
    <text evidence="2">The sequence shown here is derived from an EMBL/GenBank/DDBJ whole genome shotgun (WGS) entry which is preliminary data.</text>
</comment>
<dbReference type="EMBL" id="JACTAG010000003">
    <property type="protein sequence ID" value="MBD3665955.1"/>
    <property type="molecule type" value="Genomic_DNA"/>
</dbReference>
<keyword evidence="1" id="KW-0472">Membrane</keyword>
<proteinExistence type="predicted"/>
<dbReference type="RefSeq" id="WP_191077146.1">
    <property type="nucleotide sequence ID" value="NZ_JACTAG010000003.1"/>
</dbReference>
<feature type="transmembrane region" description="Helical" evidence="1">
    <location>
        <begin position="146"/>
        <end position="167"/>
    </location>
</feature>
<name>A0A927D675_9RHOB</name>
<reference evidence="2" key="1">
    <citation type="submission" date="2020-08" db="EMBL/GenBank/DDBJ databases">
        <title>Sulfitobacter aestuariivivens sp. nov., isolated from a tidal flat.</title>
        <authorList>
            <person name="Park S."/>
            <person name="Yoon J.-H."/>
        </authorList>
    </citation>
    <scope>NUCLEOTIDE SEQUENCE</scope>
    <source>
        <strain evidence="2">TSTF-M16</strain>
    </source>
</reference>
<protein>
    <submittedName>
        <fullName evidence="2">DUF898 family protein</fullName>
    </submittedName>
</protein>
<feature type="transmembrane region" description="Helical" evidence="1">
    <location>
        <begin position="252"/>
        <end position="272"/>
    </location>
</feature>
<dbReference type="InterPro" id="IPR010295">
    <property type="entry name" value="DUF898"/>
</dbReference>
<feature type="transmembrane region" description="Helical" evidence="1">
    <location>
        <begin position="96"/>
        <end position="113"/>
    </location>
</feature>
<organism evidence="2 3">
    <name type="scientific">Sulfitobacter aestuariivivens</name>
    <dbReference type="NCBI Taxonomy" id="2766981"/>
    <lineage>
        <taxon>Bacteria</taxon>
        <taxon>Pseudomonadati</taxon>
        <taxon>Pseudomonadota</taxon>
        <taxon>Alphaproteobacteria</taxon>
        <taxon>Rhodobacterales</taxon>
        <taxon>Roseobacteraceae</taxon>
        <taxon>Sulfitobacter</taxon>
    </lineage>
</organism>
<keyword evidence="1" id="KW-1133">Transmembrane helix</keyword>
<sequence length="418" mass="47410">MGVEFVGKRGALFWLALKTGFFTILTLGIYRFWMKTRLRRWYWSAIRPGGHPMEYVGDPFEKLLGFFIAVVILTFYIGIVNLLLMFVSFSVFNSSWVGYLASIAGVIPIWFYARYRARRYVLGRTRWRGVRFALEPGAWGYAGRAMLYWFLTIISLGVLWPRMTFLLEKYRTDRTYFGSAKLLQGGRWQMLYRAAIPFVLALVATSGVAAWLLLIDPVWPDTLSDVDRAIRSVYLLLFQDGEMLSMNWPERLFLIPLCMSALVYGAIHYRWATKRIMANHKSADGVRFASKIKPPRVTMIYVLGISLSYSVLVFGLALLILLVIGALGFDAVLGDDIAVMADMPQWLSFVLLGALYLGVFLLWGVLHNTFVTFPLMRHMALTTTLPTASGLARISQRTRDEFAEAEGFAEALDLGAAI</sequence>
<evidence type="ECO:0000256" key="1">
    <source>
        <dbReference type="SAM" id="Phobius"/>
    </source>
</evidence>
<evidence type="ECO:0000313" key="3">
    <source>
        <dbReference type="Proteomes" id="UP000635142"/>
    </source>
</evidence>
<feature type="transmembrane region" description="Helical" evidence="1">
    <location>
        <begin position="12"/>
        <end position="33"/>
    </location>
</feature>
<keyword evidence="1" id="KW-0812">Transmembrane</keyword>
<gene>
    <name evidence="2" type="ORF">H9Q16_18615</name>
</gene>
<feature type="transmembrane region" description="Helical" evidence="1">
    <location>
        <begin position="191"/>
        <end position="214"/>
    </location>
</feature>
<dbReference type="Pfam" id="PF05987">
    <property type="entry name" value="DUF898"/>
    <property type="match status" value="1"/>
</dbReference>
<feature type="transmembrane region" description="Helical" evidence="1">
    <location>
        <begin position="300"/>
        <end position="326"/>
    </location>
</feature>
<feature type="transmembrane region" description="Helical" evidence="1">
    <location>
        <begin position="346"/>
        <end position="366"/>
    </location>
</feature>
<evidence type="ECO:0000313" key="2">
    <source>
        <dbReference type="EMBL" id="MBD3665955.1"/>
    </source>
</evidence>
<keyword evidence="3" id="KW-1185">Reference proteome</keyword>
<feature type="transmembrane region" description="Helical" evidence="1">
    <location>
        <begin position="63"/>
        <end position="84"/>
    </location>
</feature>
<dbReference type="Proteomes" id="UP000635142">
    <property type="component" value="Unassembled WGS sequence"/>
</dbReference>
<dbReference type="AlphaFoldDB" id="A0A927D675"/>
<accession>A0A927D675</accession>